<keyword evidence="4 10" id="KW-0812">Transmembrane</keyword>
<evidence type="ECO:0000256" key="11">
    <source>
        <dbReference type="RuleBase" id="RU000537"/>
    </source>
</evidence>
<dbReference type="PIRSF" id="PIRSF004557">
    <property type="entry name" value="SecY"/>
    <property type="match status" value="1"/>
</dbReference>
<evidence type="ECO:0000256" key="10">
    <source>
        <dbReference type="HAMAP-Rule" id="MF_01465"/>
    </source>
</evidence>
<evidence type="ECO:0000256" key="8">
    <source>
        <dbReference type="ARBA" id="ARBA00023136"/>
    </source>
</evidence>
<comment type="caution">
    <text evidence="14">The sequence shown here is derived from an EMBL/GenBank/DDBJ whole genome shotgun (WGS) entry which is preliminary data.</text>
</comment>
<dbReference type="InterPro" id="IPR026593">
    <property type="entry name" value="SecY"/>
</dbReference>
<feature type="transmembrane region" description="Helical" evidence="10">
    <location>
        <begin position="71"/>
        <end position="95"/>
    </location>
</feature>
<name>A0A1F4Y0E8_9BACT</name>
<dbReference type="NCBIfam" id="TIGR00967">
    <property type="entry name" value="3a0501s007"/>
    <property type="match status" value="1"/>
</dbReference>
<reference evidence="14 15" key="1">
    <citation type="journal article" date="2016" name="Nat. Commun.">
        <title>Thousands of microbial genomes shed light on interconnected biogeochemical processes in an aquifer system.</title>
        <authorList>
            <person name="Anantharaman K."/>
            <person name="Brown C.T."/>
            <person name="Hug L.A."/>
            <person name="Sharon I."/>
            <person name="Castelle C.J."/>
            <person name="Probst A.J."/>
            <person name="Thomas B.C."/>
            <person name="Singh A."/>
            <person name="Wilkins M.J."/>
            <person name="Karaoz U."/>
            <person name="Brodie E.L."/>
            <person name="Williams K.H."/>
            <person name="Hubbard S.S."/>
            <person name="Banfield J.F."/>
        </authorList>
    </citation>
    <scope>NUCLEOTIDE SEQUENCE [LARGE SCALE GENOMIC DNA]</scope>
</reference>
<organism evidence="14 15">
    <name type="scientific">Candidatus Adlerbacteria bacterium RIFCSPLOWO2_01_FULL_54_21b</name>
    <dbReference type="NCBI Taxonomy" id="1797245"/>
    <lineage>
        <taxon>Bacteria</taxon>
        <taxon>Candidatus Adleribacteriota</taxon>
    </lineage>
</organism>
<feature type="transmembrane region" description="Helical" evidence="10">
    <location>
        <begin position="208"/>
        <end position="228"/>
    </location>
</feature>
<dbReference type="Gene3D" id="1.10.3370.10">
    <property type="entry name" value="SecY subunit domain"/>
    <property type="match status" value="1"/>
</dbReference>
<comment type="function">
    <text evidence="10 11">The central subunit of the protein translocation channel SecYEG. Consists of two halves formed by TMs 1-5 and 6-10. These two domains form a lateral gate at the front which open onto the bilayer between TMs 2 and 7, and are clamped together by SecE at the back. The channel is closed by both a pore ring composed of hydrophobic SecY resides and a short helix (helix 2A) on the extracellular side of the membrane which forms a plug. The plug probably moves laterally to allow the channel to open. The ring and the pore may move independently.</text>
</comment>
<dbReference type="FunFam" id="1.10.3370.10:FF:000001">
    <property type="entry name" value="Preprotein translocase subunit SecY"/>
    <property type="match status" value="1"/>
</dbReference>
<accession>A0A1F4Y0E8</accession>
<keyword evidence="8 10" id="KW-0472">Membrane</keyword>
<feature type="transmembrane region" description="Helical" evidence="10">
    <location>
        <begin position="307"/>
        <end position="325"/>
    </location>
</feature>
<dbReference type="EMBL" id="MEWZ01000014">
    <property type="protein sequence ID" value="OGC86793.1"/>
    <property type="molecule type" value="Genomic_DNA"/>
</dbReference>
<comment type="similarity">
    <text evidence="2 10 13">Belongs to the SecY/SEC61-alpha family.</text>
</comment>
<evidence type="ECO:0000256" key="2">
    <source>
        <dbReference type="ARBA" id="ARBA00005751"/>
    </source>
</evidence>
<keyword evidence="5 10" id="KW-0653">Protein transport</keyword>
<comment type="subunit">
    <text evidence="10">Component of the Sec protein translocase complex. Heterotrimer consisting of SecY, SecE and SecG subunits. The heterotrimers can form oligomers, although 1 heterotrimer is thought to be able to translocate proteins. Interacts with the ribosome. Interacts with SecDF, and other proteins may be involved. Interacts with SecA.</text>
</comment>
<feature type="transmembrane region" description="Helical" evidence="10">
    <location>
        <begin position="362"/>
        <end position="384"/>
    </location>
</feature>
<evidence type="ECO:0000256" key="13">
    <source>
        <dbReference type="RuleBase" id="RU004349"/>
    </source>
</evidence>
<evidence type="ECO:0000313" key="15">
    <source>
        <dbReference type="Proteomes" id="UP000178585"/>
    </source>
</evidence>
<dbReference type="SUPFAM" id="SSF103491">
    <property type="entry name" value="Preprotein translocase SecY subunit"/>
    <property type="match status" value="1"/>
</dbReference>
<evidence type="ECO:0000256" key="12">
    <source>
        <dbReference type="RuleBase" id="RU003484"/>
    </source>
</evidence>
<evidence type="ECO:0000256" key="7">
    <source>
        <dbReference type="ARBA" id="ARBA00023010"/>
    </source>
</evidence>
<sequence>MSGFIQKLTLLLQDPQLRNRLFFVVGALFVFRLLATIPIPGIDAAQLQLFFSNNQFFGLLNLFSGGGLSNLSLVMLGVGPYITASIVMQLLTLMIPRLKQLYQEEGEVGRAKFNMYSRLLTLPIAVVQGISFLVILERSGVLPSLGLFPFVANLVTIVAGSMLLMWIGELISEYGLGNGVSLLIFAGIVAQLPSVVSQTLFSFESSQVPIYLAFIAATLVVIAAVVFVTEAERPVPVTYAKRVRGMKFFGGASTYLPLRLNQAGVIPIIFALSFLLIPQMFASFFQTSSIAALASTSTWILGVMQNLPLYGALYFILVFFFTYFYTMVTFDPHMIAENLQKNGAFVPGVRPGPSTEAHLGNVITRITFVGAFFLGTIAVLPIAVQSLTHIQSLALGGTALLIVVSVILDLVRRIDAQISIREY</sequence>
<dbReference type="PROSITE" id="PS00756">
    <property type="entry name" value="SECY_2"/>
    <property type="match status" value="1"/>
</dbReference>
<dbReference type="HAMAP" id="MF_01465">
    <property type="entry name" value="SecY"/>
    <property type="match status" value="1"/>
</dbReference>
<feature type="transmembrane region" description="Helical" evidence="10">
    <location>
        <begin position="174"/>
        <end position="196"/>
    </location>
</feature>
<dbReference type="GO" id="GO:0065002">
    <property type="term" value="P:intracellular protein transmembrane transport"/>
    <property type="evidence" value="ECO:0007669"/>
    <property type="project" value="UniProtKB-UniRule"/>
</dbReference>
<feature type="transmembrane region" description="Helical" evidence="10">
    <location>
        <begin position="390"/>
        <end position="411"/>
    </location>
</feature>
<dbReference type="PROSITE" id="PS00755">
    <property type="entry name" value="SECY_1"/>
    <property type="match status" value="1"/>
</dbReference>
<feature type="transmembrane region" description="Helical" evidence="10">
    <location>
        <begin position="265"/>
        <end position="287"/>
    </location>
</feature>
<evidence type="ECO:0000256" key="1">
    <source>
        <dbReference type="ARBA" id="ARBA00004141"/>
    </source>
</evidence>
<dbReference type="InterPro" id="IPR030659">
    <property type="entry name" value="SecY_CS"/>
</dbReference>
<keyword evidence="6 10" id="KW-1133">Transmembrane helix</keyword>
<dbReference type="InterPro" id="IPR002208">
    <property type="entry name" value="SecY/SEC61-alpha"/>
</dbReference>
<dbReference type="PANTHER" id="PTHR10906">
    <property type="entry name" value="SECY/SEC61-ALPHA FAMILY MEMBER"/>
    <property type="match status" value="1"/>
</dbReference>
<feature type="transmembrane region" description="Helical" evidence="10">
    <location>
        <begin position="21"/>
        <end position="42"/>
    </location>
</feature>
<proteinExistence type="inferred from homology"/>
<dbReference type="InterPro" id="IPR023201">
    <property type="entry name" value="SecY_dom_sf"/>
</dbReference>
<keyword evidence="7 10" id="KW-0811">Translocation</keyword>
<evidence type="ECO:0000313" key="14">
    <source>
        <dbReference type="EMBL" id="OGC86793.1"/>
    </source>
</evidence>
<dbReference type="AlphaFoldDB" id="A0A1F4Y0E8"/>
<dbReference type="Proteomes" id="UP000178585">
    <property type="component" value="Unassembled WGS sequence"/>
</dbReference>
<comment type="subcellular location">
    <subcellularLocation>
        <location evidence="10">Cell membrane</location>
        <topology evidence="10">Multi-pass membrane protein</topology>
    </subcellularLocation>
    <subcellularLocation>
        <location evidence="1 12">Membrane</location>
        <topology evidence="1 12">Multi-pass membrane protein</topology>
    </subcellularLocation>
</comment>
<dbReference type="GO" id="GO:0005886">
    <property type="term" value="C:plasma membrane"/>
    <property type="evidence" value="ECO:0007669"/>
    <property type="project" value="UniProtKB-SubCell"/>
</dbReference>
<keyword evidence="3 10" id="KW-0813">Transport</keyword>
<protein>
    <recommendedName>
        <fullName evidence="9 10">Protein translocase subunit SecY</fullName>
    </recommendedName>
</protein>
<evidence type="ECO:0000256" key="6">
    <source>
        <dbReference type="ARBA" id="ARBA00022989"/>
    </source>
</evidence>
<dbReference type="PRINTS" id="PR00303">
    <property type="entry name" value="SECYTRNLCASE"/>
</dbReference>
<evidence type="ECO:0000256" key="9">
    <source>
        <dbReference type="ARBA" id="ARBA00039733"/>
    </source>
</evidence>
<feature type="transmembrane region" description="Helical" evidence="10">
    <location>
        <begin position="116"/>
        <end position="135"/>
    </location>
</feature>
<keyword evidence="10" id="KW-1003">Cell membrane</keyword>
<evidence type="ECO:0000256" key="3">
    <source>
        <dbReference type="ARBA" id="ARBA00022448"/>
    </source>
</evidence>
<dbReference type="Pfam" id="PF00344">
    <property type="entry name" value="SecY"/>
    <property type="match status" value="1"/>
</dbReference>
<dbReference type="GO" id="GO:0043952">
    <property type="term" value="P:protein transport by the Sec complex"/>
    <property type="evidence" value="ECO:0007669"/>
    <property type="project" value="UniProtKB-UniRule"/>
</dbReference>
<dbReference type="STRING" id="1797245.A2949_00985"/>
<gene>
    <name evidence="10" type="primary">secY</name>
    <name evidence="14" type="ORF">A2949_00985</name>
</gene>
<feature type="transmembrane region" description="Helical" evidence="10">
    <location>
        <begin position="147"/>
        <end position="167"/>
    </location>
</feature>
<evidence type="ECO:0000256" key="5">
    <source>
        <dbReference type="ARBA" id="ARBA00022927"/>
    </source>
</evidence>
<dbReference type="GO" id="GO:0006605">
    <property type="term" value="P:protein targeting"/>
    <property type="evidence" value="ECO:0007669"/>
    <property type="project" value="UniProtKB-UniRule"/>
</dbReference>
<evidence type="ECO:0000256" key="4">
    <source>
        <dbReference type="ARBA" id="ARBA00022692"/>
    </source>
</evidence>